<name>A0A413SGW3_9FIRM</name>
<organism evidence="1 2">
    <name type="scientific">Roseburia intestinalis</name>
    <dbReference type="NCBI Taxonomy" id="166486"/>
    <lineage>
        <taxon>Bacteria</taxon>
        <taxon>Bacillati</taxon>
        <taxon>Bacillota</taxon>
        <taxon>Clostridia</taxon>
        <taxon>Lachnospirales</taxon>
        <taxon>Lachnospiraceae</taxon>
        <taxon>Roseburia</taxon>
    </lineage>
</organism>
<dbReference type="AlphaFoldDB" id="A0A413SGW3"/>
<reference evidence="1 2" key="1">
    <citation type="submission" date="2018-08" db="EMBL/GenBank/DDBJ databases">
        <title>A genome reference for cultivated species of the human gut microbiota.</title>
        <authorList>
            <person name="Zou Y."/>
            <person name="Xue W."/>
            <person name="Luo G."/>
        </authorList>
    </citation>
    <scope>NUCLEOTIDE SEQUENCE [LARGE SCALE GENOMIC DNA]</scope>
    <source>
        <strain evidence="1 2">AM43-11</strain>
    </source>
</reference>
<evidence type="ECO:0000313" key="2">
    <source>
        <dbReference type="Proteomes" id="UP000284465"/>
    </source>
</evidence>
<gene>
    <name evidence="1" type="ORF">DW927_10445</name>
</gene>
<dbReference type="EMBL" id="QSFP01000011">
    <property type="protein sequence ID" value="RHA66666.1"/>
    <property type="molecule type" value="Genomic_DNA"/>
</dbReference>
<dbReference type="Pfam" id="PF21983">
    <property type="entry name" value="NikA-like"/>
    <property type="match status" value="1"/>
</dbReference>
<dbReference type="RefSeq" id="WP_118591439.1">
    <property type="nucleotide sequence ID" value="NZ_JBBNID010000035.1"/>
</dbReference>
<proteinExistence type="predicted"/>
<comment type="caution">
    <text evidence="1">The sequence shown here is derived from an EMBL/GenBank/DDBJ whole genome shotgun (WGS) entry which is preliminary data.</text>
</comment>
<dbReference type="Proteomes" id="UP000284465">
    <property type="component" value="Unassembled WGS sequence"/>
</dbReference>
<evidence type="ECO:0008006" key="3">
    <source>
        <dbReference type="Google" id="ProtNLM"/>
    </source>
</evidence>
<dbReference type="InterPro" id="IPR053842">
    <property type="entry name" value="NikA-like"/>
</dbReference>
<protein>
    <recommendedName>
        <fullName evidence="3">Plasmid mobilization relaxosome protein MobC</fullName>
    </recommendedName>
</protein>
<accession>A0A413SGW3</accession>
<sequence length="100" mass="11932">MEYRYKQLNFRVTDSEYEIIQKKMKLSGIKKPTAYLRKMAMDGYVIRLDLSELTEIKEEVEVCMMIKDSIDDEKVSRQKQFDRFCYYLGGIKQLLDKKAA</sequence>
<evidence type="ECO:0000313" key="1">
    <source>
        <dbReference type="EMBL" id="RHA66666.1"/>
    </source>
</evidence>